<keyword evidence="2" id="KW-1185">Reference proteome</keyword>
<evidence type="ECO:0000313" key="1">
    <source>
        <dbReference type="EMBL" id="KAF4482872.1"/>
    </source>
</evidence>
<dbReference type="AlphaFoldDB" id="A0A7J6J017"/>
<dbReference type="OrthoDB" id="10300402at2759"/>
<dbReference type="RefSeq" id="XP_066008502.1">
    <property type="nucleotide sequence ID" value="XM_066152097.1"/>
</dbReference>
<dbReference type="Proteomes" id="UP000011096">
    <property type="component" value="Unassembled WGS sequence"/>
</dbReference>
<accession>A0A7J6J017</accession>
<comment type="caution">
    <text evidence="1">The sequence shown here is derived from an EMBL/GenBank/DDBJ whole genome shotgun (WGS) entry which is preliminary data.</text>
</comment>
<dbReference type="InParanoid" id="A0A7J6J017"/>
<dbReference type="EMBL" id="ANPB02000005">
    <property type="protein sequence ID" value="KAF4482872.1"/>
    <property type="molecule type" value="Genomic_DNA"/>
</dbReference>
<reference evidence="1 2" key="1">
    <citation type="submission" date="2012-08" db="EMBL/GenBank/DDBJ databases">
        <authorList>
            <person name="Gan P.H.P."/>
            <person name="Ikeda K."/>
            <person name="Irieda H."/>
            <person name="Narusaka M."/>
            <person name="O'Connell R.J."/>
            <person name="Narusaka Y."/>
            <person name="Takano Y."/>
            <person name="Kubo Y."/>
            <person name="Shirasu K."/>
        </authorList>
    </citation>
    <scope>NUCLEOTIDE SEQUENCE [LARGE SCALE GENOMIC DNA]</scope>
    <source>
        <strain evidence="1 2">Nara gc5</strain>
    </source>
</reference>
<proteinExistence type="predicted"/>
<name>A0A7J6J017_COLFN</name>
<evidence type="ECO:0000313" key="2">
    <source>
        <dbReference type="Proteomes" id="UP000011096"/>
    </source>
</evidence>
<organism evidence="1 2">
    <name type="scientific">Colletotrichum fructicola (strain Nara gc5)</name>
    <name type="common">Anthracnose fungus</name>
    <name type="synonym">Colletotrichum gloeosporioides (strain Nara gc5)</name>
    <dbReference type="NCBI Taxonomy" id="1213859"/>
    <lineage>
        <taxon>Eukaryota</taxon>
        <taxon>Fungi</taxon>
        <taxon>Dikarya</taxon>
        <taxon>Ascomycota</taxon>
        <taxon>Pezizomycotina</taxon>
        <taxon>Sordariomycetes</taxon>
        <taxon>Hypocreomycetidae</taxon>
        <taxon>Glomerellales</taxon>
        <taxon>Glomerellaceae</taxon>
        <taxon>Colletotrichum</taxon>
        <taxon>Colletotrichum gloeosporioides species complex</taxon>
    </lineage>
</organism>
<sequence>MGTAYLMRRRAPPALPSRWRLRWCFAGIPEAYHLVTYTTNTTCLPVSQRIDKEWNRHARFAAGEIGTLHFRDGRANLPGYGAVTDLSGNAT</sequence>
<dbReference type="GeneID" id="90980019"/>
<gene>
    <name evidence="1" type="ORF">CGGC5_v008947</name>
</gene>
<protein>
    <submittedName>
        <fullName evidence="1">Uncharacterized protein</fullName>
    </submittedName>
</protein>
<reference evidence="1 2" key="2">
    <citation type="submission" date="2020-04" db="EMBL/GenBank/DDBJ databases">
        <title>Genome sequencing and assembly of multiple isolates from the Colletotrichum gloeosporioides species complex.</title>
        <authorList>
            <person name="Gan P."/>
            <person name="Shirasu K."/>
        </authorList>
    </citation>
    <scope>NUCLEOTIDE SEQUENCE [LARGE SCALE GENOMIC DNA]</scope>
    <source>
        <strain evidence="1 2">Nara gc5</strain>
    </source>
</reference>